<reference evidence="2 3" key="1">
    <citation type="submission" date="2016-03" db="EMBL/GenBank/DDBJ databases">
        <authorList>
            <person name="Ploux O."/>
        </authorList>
    </citation>
    <scope>NUCLEOTIDE SEQUENCE [LARGE SCALE GENOMIC DNA]</scope>
    <source>
        <strain evidence="2 3">UAMH 11012</strain>
    </source>
</reference>
<evidence type="ECO:0000256" key="1">
    <source>
        <dbReference type="SAM" id="MobiDB-lite"/>
    </source>
</evidence>
<evidence type="ECO:0000313" key="2">
    <source>
        <dbReference type="EMBL" id="CZR55239.1"/>
    </source>
</evidence>
<keyword evidence="3" id="KW-1185">Reference proteome</keyword>
<dbReference type="Proteomes" id="UP000184330">
    <property type="component" value="Unassembled WGS sequence"/>
</dbReference>
<accession>A0A1L7WR37</accession>
<name>A0A1L7WR37_9HELO</name>
<gene>
    <name evidence="2" type="ORF">PAC_05126</name>
</gene>
<dbReference type="OrthoDB" id="428159at2759"/>
<proteinExistence type="predicted"/>
<feature type="region of interest" description="Disordered" evidence="1">
    <location>
        <begin position="1"/>
        <end position="77"/>
    </location>
</feature>
<dbReference type="EMBL" id="FJOG01000006">
    <property type="protein sequence ID" value="CZR55239.1"/>
    <property type="molecule type" value="Genomic_DNA"/>
</dbReference>
<evidence type="ECO:0000313" key="3">
    <source>
        <dbReference type="Proteomes" id="UP000184330"/>
    </source>
</evidence>
<organism evidence="2 3">
    <name type="scientific">Phialocephala subalpina</name>
    <dbReference type="NCBI Taxonomy" id="576137"/>
    <lineage>
        <taxon>Eukaryota</taxon>
        <taxon>Fungi</taxon>
        <taxon>Dikarya</taxon>
        <taxon>Ascomycota</taxon>
        <taxon>Pezizomycotina</taxon>
        <taxon>Leotiomycetes</taxon>
        <taxon>Helotiales</taxon>
        <taxon>Mollisiaceae</taxon>
        <taxon>Phialocephala</taxon>
        <taxon>Phialocephala fortinii species complex</taxon>
    </lineage>
</organism>
<protein>
    <recommendedName>
        <fullName evidence="4">Glycosyltransferase family 1 protein</fullName>
    </recommendedName>
</protein>
<dbReference type="AlphaFoldDB" id="A0A1L7WR37"/>
<sequence>MTMTKTPQPSDLDAESSRSSPTTLNHHSLTPHSSGTNTPMTIEQDRELLFDQDDIDNSFGHNRRSEELPEYEASSSRSRAVEQAQCSILPSRAAVWTIKDTNIRLSAFVAAILLHQGIINTKDLDVYHNQAKEADQGPSDPISGIFKSVHGTVGGIVQGIADYPVEITKIVQAGGDVAKGLATDFAMDSNKGVSRIIGTGLRAPGDFTMNISRGFANAPKLYGDETVRPVEKVDGVVSGLEAAGKGFGYGLWDGLSGLYTQPAKGAEEGGVLGFFGGLGKGIGGAVFKPVAGAVGISAYAFKGVYEEVARLTGGSEEDKEKAALLKQGNEEWSMCTGEERKAILGMWYTFNAQEGIVMHDHDREQGKWN</sequence>
<evidence type="ECO:0008006" key="4">
    <source>
        <dbReference type="Google" id="ProtNLM"/>
    </source>
</evidence>
<dbReference type="STRING" id="576137.A0A1L7WR37"/>
<feature type="compositionally biased region" description="Polar residues" evidence="1">
    <location>
        <begin position="17"/>
        <end position="41"/>
    </location>
</feature>